<protein>
    <submittedName>
        <fullName evidence="1">Uncharacterized protein</fullName>
    </submittedName>
</protein>
<accession>A0A0F9MBH5</accession>
<organism evidence="1">
    <name type="scientific">marine sediment metagenome</name>
    <dbReference type="NCBI Taxonomy" id="412755"/>
    <lineage>
        <taxon>unclassified sequences</taxon>
        <taxon>metagenomes</taxon>
        <taxon>ecological metagenomes</taxon>
    </lineage>
</organism>
<comment type="caution">
    <text evidence="1">The sequence shown here is derived from an EMBL/GenBank/DDBJ whole genome shotgun (WGS) entry which is preliminary data.</text>
</comment>
<reference evidence="1" key="1">
    <citation type="journal article" date="2015" name="Nature">
        <title>Complex archaea that bridge the gap between prokaryotes and eukaryotes.</title>
        <authorList>
            <person name="Spang A."/>
            <person name="Saw J.H."/>
            <person name="Jorgensen S.L."/>
            <person name="Zaremba-Niedzwiedzka K."/>
            <person name="Martijn J."/>
            <person name="Lind A.E."/>
            <person name="van Eijk R."/>
            <person name="Schleper C."/>
            <person name="Guy L."/>
            <person name="Ettema T.J."/>
        </authorList>
    </citation>
    <scope>NUCLEOTIDE SEQUENCE</scope>
</reference>
<proteinExistence type="predicted"/>
<dbReference type="EMBL" id="LAZR01005072">
    <property type="protein sequence ID" value="KKN03109.1"/>
    <property type="molecule type" value="Genomic_DNA"/>
</dbReference>
<gene>
    <name evidence="1" type="ORF">LCGC14_1111010</name>
</gene>
<dbReference type="AlphaFoldDB" id="A0A0F9MBH5"/>
<name>A0A0F9MBH5_9ZZZZ</name>
<feature type="non-terminal residue" evidence="1">
    <location>
        <position position="1"/>
    </location>
</feature>
<sequence>VVEVVEVVVHLLRQKGAQGNDKDKAGT</sequence>
<evidence type="ECO:0000313" key="1">
    <source>
        <dbReference type="EMBL" id="KKN03109.1"/>
    </source>
</evidence>